<feature type="transmembrane region" description="Helical" evidence="1">
    <location>
        <begin position="146"/>
        <end position="166"/>
    </location>
</feature>
<reference evidence="3" key="1">
    <citation type="submission" date="2021-03" db="EMBL/GenBank/DDBJ databases">
        <title>Assistant Professor.</title>
        <authorList>
            <person name="Huq M.A."/>
        </authorList>
    </citation>
    <scope>NUCLEOTIDE SEQUENCE [LARGE SCALE GENOMIC DNA]</scope>
    <source>
        <strain evidence="3">MAH-28</strain>
    </source>
</reference>
<keyword evidence="3" id="KW-1185">Reference proteome</keyword>
<feature type="transmembrane region" description="Helical" evidence="1">
    <location>
        <begin position="245"/>
        <end position="264"/>
    </location>
</feature>
<dbReference type="EMBL" id="JAGHKP010000004">
    <property type="protein sequence ID" value="MBO9154550.1"/>
    <property type="molecule type" value="Genomic_DNA"/>
</dbReference>
<proteinExistence type="predicted"/>
<keyword evidence="1" id="KW-0812">Transmembrane</keyword>
<accession>A0ABS3YIN2</accession>
<evidence type="ECO:0008006" key="4">
    <source>
        <dbReference type="Google" id="ProtNLM"/>
    </source>
</evidence>
<feature type="transmembrane region" description="Helical" evidence="1">
    <location>
        <begin position="178"/>
        <end position="197"/>
    </location>
</feature>
<evidence type="ECO:0000256" key="1">
    <source>
        <dbReference type="SAM" id="Phobius"/>
    </source>
</evidence>
<protein>
    <recommendedName>
        <fullName evidence="4">ABC-2 family transporter protein</fullName>
    </recommendedName>
</protein>
<dbReference type="RefSeq" id="WP_209147667.1">
    <property type="nucleotide sequence ID" value="NZ_JAGHKP010000004.1"/>
</dbReference>
<organism evidence="2 3">
    <name type="scientific">Chitinophaga chungangae</name>
    <dbReference type="NCBI Taxonomy" id="2821488"/>
    <lineage>
        <taxon>Bacteria</taxon>
        <taxon>Pseudomonadati</taxon>
        <taxon>Bacteroidota</taxon>
        <taxon>Chitinophagia</taxon>
        <taxon>Chitinophagales</taxon>
        <taxon>Chitinophagaceae</taxon>
        <taxon>Chitinophaga</taxon>
    </lineage>
</organism>
<keyword evidence="1" id="KW-1133">Transmembrane helix</keyword>
<sequence length="271" mass="30615">MHFSFHRFILLLRMQFAVNRRMYLLGAAAIAGLLLVYMLFRAANATFGFEFDIQEENFELSLCFLSLVFGTMIFRQFGAKTRRVQALMLPVSALERFAVAFLMVFIVFPATYSGIYVLCCAVTNLADAHLFGHPNQLYVFNGDSEVMTLKILYLILPVVLLSAIWFRKLTFVKTVVMLCLPVLVFSFFNSALGKLVVNSGSPANSGGAKYVFWNAMPFESFAVATTGRPGMETVYNVFLPAGQQWIFTLFAALIPLLFLYLAYLKLREQEL</sequence>
<evidence type="ECO:0000313" key="3">
    <source>
        <dbReference type="Proteomes" id="UP000679126"/>
    </source>
</evidence>
<feature type="transmembrane region" description="Helical" evidence="1">
    <location>
        <begin position="97"/>
        <end position="126"/>
    </location>
</feature>
<feature type="transmembrane region" description="Helical" evidence="1">
    <location>
        <begin position="58"/>
        <end position="77"/>
    </location>
</feature>
<gene>
    <name evidence="2" type="ORF">J7I43_20160</name>
</gene>
<keyword evidence="1" id="KW-0472">Membrane</keyword>
<name>A0ABS3YIN2_9BACT</name>
<comment type="caution">
    <text evidence="2">The sequence shown here is derived from an EMBL/GenBank/DDBJ whole genome shotgun (WGS) entry which is preliminary data.</text>
</comment>
<evidence type="ECO:0000313" key="2">
    <source>
        <dbReference type="EMBL" id="MBO9154550.1"/>
    </source>
</evidence>
<dbReference type="Proteomes" id="UP000679126">
    <property type="component" value="Unassembled WGS sequence"/>
</dbReference>